<keyword evidence="2" id="KW-0812">Transmembrane</keyword>
<dbReference type="EMBL" id="JBHULC010000011">
    <property type="protein sequence ID" value="MFD2521724.1"/>
    <property type="molecule type" value="Genomic_DNA"/>
</dbReference>
<dbReference type="InterPro" id="IPR010652">
    <property type="entry name" value="DUF1232"/>
</dbReference>
<accession>A0ABW5J841</accession>
<comment type="caution">
    <text evidence="6">The sequence shown here is derived from an EMBL/GenBank/DDBJ whole genome shotgun (WGS) entry which is preliminary data.</text>
</comment>
<reference evidence="7" key="1">
    <citation type="journal article" date="2019" name="Int. J. Syst. Evol. Microbiol.">
        <title>The Global Catalogue of Microorganisms (GCM) 10K type strain sequencing project: providing services to taxonomists for standard genome sequencing and annotation.</title>
        <authorList>
            <consortium name="The Broad Institute Genomics Platform"/>
            <consortium name="The Broad Institute Genome Sequencing Center for Infectious Disease"/>
            <person name="Wu L."/>
            <person name="Ma J."/>
        </authorList>
    </citation>
    <scope>NUCLEOTIDE SEQUENCE [LARGE SCALE GENOMIC DNA]</scope>
    <source>
        <strain evidence="7">KCTC 52344</strain>
    </source>
</reference>
<dbReference type="Pfam" id="PF06803">
    <property type="entry name" value="DUF1232"/>
    <property type="match status" value="1"/>
</dbReference>
<dbReference type="RefSeq" id="WP_340236001.1">
    <property type="nucleotide sequence ID" value="NZ_JBBEWC010000005.1"/>
</dbReference>
<feature type="domain" description="DUF1232" evidence="5">
    <location>
        <begin position="79"/>
        <end position="113"/>
    </location>
</feature>
<comment type="subcellular location">
    <subcellularLocation>
        <location evidence="1">Endomembrane system</location>
        <topology evidence="1">Multi-pass membrane protein</topology>
    </subcellularLocation>
</comment>
<name>A0ABW5J841_9BACT</name>
<keyword evidence="7" id="KW-1185">Reference proteome</keyword>
<evidence type="ECO:0000313" key="7">
    <source>
        <dbReference type="Proteomes" id="UP001597510"/>
    </source>
</evidence>
<evidence type="ECO:0000256" key="4">
    <source>
        <dbReference type="ARBA" id="ARBA00023136"/>
    </source>
</evidence>
<evidence type="ECO:0000256" key="3">
    <source>
        <dbReference type="ARBA" id="ARBA00022989"/>
    </source>
</evidence>
<protein>
    <submittedName>
        <fullName evidence="6">YkvA family protein</fullName>
    </submittedName>
</protein>
<sequence length="136" mass="15284">MLLRVIESAFYKSALRKAPRLAKNAHSLLNLLKSALVKVQSLGVGTTFDLLREKVVVLGSLLKAYATGEYRNIEFQNVLKVVAGFIYFISPIDLIPDFLPYVGLTDDVALLMFIIKSISNEIEKFEQWKKAVPQPN</sequence>
<keyword evidence="4" id="KW-0472">Membrane</keyword>
<proteinExistence type="predicted"/>
<gene>
    <name evidence="6" type="ORF">ACFSR2_12580</name>
</gene>
<evidence type="ECO:0000256" key="2">
    <source>
        <dbReference type="ARBA" id="ARBA00022692"/>
    </source>
</evidence>
<evidence type="ECO:0000256" key="1">
    <source>
        <dbReference type="ARBA" id="ARBA00004127"/>
    </source>
</evidence>
<evidence type="ECO:0000313" key="6">
    <source>
        <dbReference type="EMBL" id="MFD2521724.1"/>
    </source>
</evidence>
<organism evidence="6 7">
    <name type="scientific">Emticicia soli</name>
    <dbReference type="NCBI Taxonomy" id="2027878"/>
    <lineage>
        <taxon>Bacteria</taxon>
        <taxon>Pseudomonadati</taxon>
        <taxon>Bacteroidota</taxon>
        <taxon>Cytophagia</taxon>
        <taxon>Cytophagales</taxon>
        <taxon>Leadbetterellaceae</taxon>
        <taxon>Emticicia</taxon>
    </lineage>
</organism>
<evidence type="ECO:0000259" key="5">
    <source>
        <dbReference type="Pfam" id="PF06803"/>
    </source>
</evidence>
<dbReference type="Proteomes" id="UP001597510">
    <property type="component" value="Unassembled WGS sequence"/>
</dbReference>
<keyword evidence="3" id="KW-1133">Transmembrane helix</keyword>